<evidence type="ECO:0000256" key="4">
    <source>
        <dbReference type="ARBA" id="ARBA00022840"/>
    </source>
</evidence>
<organism evidence="6 7">
    <name type="scientific">Microbacterium galbinum</name>
    <dbReference type="NCBI Taxonomy" id="2851646"/>
    <lineage>
        <taxon>Bacteria</taxon>
        <taxon>Bacillati</taxon>
        <taxon>Actinomycetota</taxon>
        <taxon>Actinomycetes</taxon>
        <taxon>Micrococcales</taxon>
        <taxon>Microbacteriaceae</taxon>
        <taxon>Microbacterium</taxon>
    </lineage>
</organism>
<reference evidence="6 7" key="1">
    <citation type="submission" date="2021-06" db="EMBL/GenBank/DDBJ databases">
        <title>Genome-based taxonomic framework of Microbacterium strains isolated from marine environment, the description of four new species and reclassification of four preexisting species.</title>
        <authorList>
            <person name="Lee S.D."/>
            <person name="Kim S.-M."/>
            <person name="Byeon Y.-S."/>
            <person name="Yang H.L."/>
            <person name="Kim I.S."/>
        </authorList>
    </citation>
    <scope>NUCLEOTIDE SEQUENCE [LARGE SCALE GENOMIC DNA]</scope>
    <source>
        <strain evidence="6 7">SSW1-36</strain>
    </source>
</reference>
<evidence type="ECO:0000259" key="5">
    <source>
        <dbReference type="PROSITE" id="PS50893"/>
    </source>
</evidence>
<dbReference type="Proteomes" id="UP000831963">
    <property type="component" value="Chromosome"/>
</dbReference>
<dbReference type="InterPro" id="IPR050153">
    <property type="entry name" value="Metal_Ion_Import_ABC"/>
</dbReference>
<evidence type="ECO:0000313" key="6">
    <source>
        <dbReference type="EMBL" id="UPL14399.1"/>
    </source>
</evidence>
<keyword evidence="7" id="KW-1185">Reference proteome</keyword>
<dbReference type="InterPro" id="IPR003593">
    <property type="entry name" value="AAA+_ATPase"/>
</dbReference>
<evidence type="ECO:0000256" key="3">
    <source>
        <dbReference type="ARBA" id="ARBA00022741"/>
    </source>
</evidence>
<dbReference type="GO" id="GO:0005524">
    <property type="term" value="F:ATP binding"/>
    <property type="evidence" value="ECO:0007669"/>
    <property type="project" value="UniProtKB-KW"/>
</dbReference>
<evidence type="ECO:0000313" key="7">
    <source>
        <dbReference type="Proteomes" id="UP000831963"/>
    </source>
</evidence>
<dbReference type="PANTHER" id="PTHR42734:SF5">
    <property type="entry name" value="IRON TRANSPORT SYSTEM ATP-BINDING PROTEIN HI_0361-RELATED"/>
    <property type="match status" value="1"/>
</dbReference>
<evidence type="ECO:0000256" key="2">
    <source>
        <dbReference type="ARBA" id="ARBA00022448"/>
    </source>
</evidence>
<dbReference type="Gene3D" id="3.40.50.300">
    <property type="entry name" value="P-loop containing nucleotide triphosphate hydrolases"/>
    <property type="match status" value="1"/>
</dbReference>
<accession>A0ABY4IP55</accession>
<sequence>MTSPPVLADPIAVLDDVHVAFDGVDVVCGVDLHIVPGEFAVIAGPNGAGKSTLLEVLAGTRSPRRGQRSVPGAVAFVPQRAAIPPRLPVTVRDVVAVGVWGRLGPWRRMDGEARTVVARSLERLDITRLASSPFASLSGGQQQRALLAQGLARQADLLLLDEPTTGLDAESSRRIRSVLREEADRGVAVVCVSHDSALLDAADRVVRVDEGRVVR</sequence>
<dbReference type="InterPro" id="IPR003439">
    <property type="entry name" value="ABC_transporter-like_ATP-bd"/>
</dbReference>
<name>A0ABY4IP55_9MICO</name>
<proteinExistence type="inferred from homology"/>
<comment type="similarity">
    <text evidence="1">Belongs to the ABC transporter superfamily.</text>
</comment>
<dbReference type="PROSITE" id="PS50893">
    <property type="entry name" value="ABC_TRANSPORTER_2"/>
    <property type="match status" value="1"/>
</dbReference>
<dbReference type="PANTHER" id="PTHR42734">
    <property type="entry name" value="METAL TRANSPORT SYSTEM ATP-BINDING PROTEIN TM_0124-RELATED"/>
    <property type="match status" value="1"/>
</dbReference>
<dbReference type="Pfam" id="PF00005">
    <property type="entry name" value="ABC_tran"/>
    <property type="match status" value="1"/>
</dbReference>
<dbReference type="InterPro" id="IPR047748">
    <property type="entry name" value="AztA-like"/>
</dbReference>
<feature type="domain" description="ABC transporter" evidence="5">
    <location>
        <begin position="12"/>
        <end position="214"/>
    </location>
</feature>
<dbReference type="RefSeq" id="WP_247957451.1">
    <property type="nucleotide sequence ID" value="NZ_CP078077.1"/>
</dbReference>
<dbReference type="InterPro" id="IPR017871">
    <property type="entry name" value="ABC_transporter-like_CS"/>
</dbReference>
<keyword evidence="3" id="KW-0547">Nucleotide-binding</keyword>
<dbReference type="SMART" id="SM00382">
    <property type="entry name" value="AAA"/>
    <property type="match status" value="1"/>
</dbReference>
<keyword evidence="2" id="KW-0813">Transport</keyword>
<gene>
    <name evidence="6" type="ORF">KV396_07900</name>
</gene>
<dbReference type="SUPFAM" id="SSF52540">
    <property type="entry name" value="P-loop containing nucleoside triphosphate hydrolases"/>
    <property type="match status" value="1"/>
</dbReference>
<evidence type="ECO:0000256" key="1">
    <source>
        <dbReference type="ARBA" id="ARBA00005417"/>
    </source>
</evidence>
<dbReference type="NCBIfam" id="NF040873">
    <property type="entry name" value="AztA"/>
    <property type="match status" value="1"/>
</dbReference>
<dbReference type="PROSITE" id="PS00211">
    <property type="entry name" value="ABC_TRANSPORTER_1"/>
    <property type="match status" value="1"/>
</dbReference>
<keyword evidence="4 6" id="KW-0067">ATP-binding</keyword>
<dbReference type="EMBL" id="CP078077">
    <property type="protein sequence ID" value="UPL14399.1"/>
    <property type="molecule type" value="Genomic_DNA"/>
</dbReference>
<protein>
    <submittedName>
        <fullName evidence="6">Metal ABC transporter ATP-binding protein</fullName>
    </submittedName>
</protein>
<dbReference type="InterPro" id="IPR027417">
    <property type="entry name" value="P-loop_NTPase"/>
</dbReference>